<dbReference type="Proteomes" id="UP001381693">
    <property type="component" value="Unassembled WGS sequence"/>
</dbReference>
<sequence length="79" mass="8884">MTTTFSSSKAITRAFTSVKRAYIAIPIKVESDTGLNYITMVMTNPSNKVKKEVPRRSMFLTSTSNKVKDVENTPILPYH</sequence>
<evidence type="ECO:0000313" key="1">
    <source>
        <dbReference type="EMBL" id="KAK7077442.1"/>
    </source>
</evidence>
<gene>
    <name evidence="1" type="ORF">SK128_019674</name>
</gene>
<dbReference type="EMBL" id="JAXCGZ010008827">
    <property type="protein sequence ID" value="KAK7077442.1"/>
    <property type="molecule type" value="Genomic_DNA"/>
</dbReference>
<proteinExistence type="predicted"/>
<comment type="caution">
    <text evidence="1">The sequence shown here is derived from an EMBL/GenBank/DDBJ whole genome shotgun (WGS) entry which is preliminary data.</text>
</comment>
<organism evidence="1 2">
    <name type="scientific">Halocaridina rubra</name>
    <name type="common">Hawaiian red shrimp</name>
    <dbReference type="NCBI Taxonomy" id="373956"/>
    <lineage>
        <taxon>Eukaryota</taxon>
        <taxon>Metazoa</taxon>
        <taxon>Ecdysozoa</taxon>
        <taxon>Arthropoda</taxon>
        <taxon>Crustacea</taxon>
        <taxon>Multicrustacea</taxon>
        <taxon>Malacostraca</taxon>
        <taxon>Eumalacostraca</taxon>
        <taxon>Eucarida</taxon>
        <taxon>Decapoda</taxon>
        <taxon>Pleocyemata</taxon>
        <taxon>Caridea</taxon>
        <taxon>Atyoidea</taxon>
        <taxon>Atyidae</taxon>
        <taxon>Halocaridina</taxon>
    </lineage>
</organism>
<evidence type="ECO:0000313" key="2">
    <source>
        <dbReference type="Proteomes" id="UP001381693"/>
    </source>
</evidence>
<name>A0AAN8X475_HALRR</name>
<accession>A0AAN8X475</accession>
<keyword evidence="2" id="KW-1185">Reference proteome</keyword>
<protein>
    <submittedName>
        <fullName evidence="1">Uncharacterized protein</fullName>
    </submittedName>
</protein>
<reference evidence="1 2" key="1">
    <citation type="submission" date="2023-11" db="EMBL/GenBank/DDBJ databases">
        <title>Halocaridina rubra genome assembly.</title>
        <authorList>
            <person name="Smith C."/>
        </authorList>
    </citation>
    <scope>NUCLEOTIDE SEQUENCE [LARGE SCALE GENOMIC DNA]</scope>
    <source>
        <strain evidence="1">EP-1</strain>
        <tissue evidence="1">Whole</tissue>
    </source>
</reference>
<dbReference type="AlphaFoldDB" id="A0AAN8X475"/>